<evidence type="ECO:0000259" key="6">
    <source>
        <dbReference type="PROSITE" id="PS50977"/>
    </source>
</evidence>
<dbReference type="SUPFAM" id="SSF46689">
    <property type="entry name" value="Homeodomain-like"/>
    <property type="match status" value="1"/>
</dbReference>
<reference evidence="7 8" key="1">
    <citation type="submission" date="2018-01" db="EMBL/GenBank/DDBJ databases">
        <title>Draft genome sequence of Jiangella sp. GTF31.</title>
        <authorList>
            <person name="Sahin N."/>
            <person name="Ay H."/>
            <person name="Saygin H."/>
        </authorList>
    </citation>
    <scope>NUCLEOTIDE SEQUENCE [LARGE SCALE GENOMIC DNA]</scope>
    <source>
        <strain evidence="7 8">GTF31</strain>
    </source>
</reference>
<dbReference type="Pfam" id="PF13305">
    <property type="entry name" value="TetR_C_33"/>
    <property type="match status" value="1"/>
</dbReference>
<dbReference type="Gene3D" id="1.10.357.10">
    <property type="entry name" value="Tetracycline Repressor, domain 2"/>
    <property type="match status" value="1"/>
</dbReference>
<dbReference type="Pfam" id="PF00440">
    <property type="entry name" value="TetR_N"/>
    <property type="match status" value="1"/>
</dbReference>
<dbReference type="PRINTS" id="PR00455">
    <property type="entry name" value="HTHTETR"/>
</dbReference>
<gene>
    <name evidence="7" type="ORF">C1I92_22735</name>
</gene>
<feature type="DNA-binding region" description="H-T-H motif" evidence="4">
    <location>
        <begin position="64"/>
        <end position="83"/>
    </location>
</feature>
<keyword evidence="2 4" id="KW-0238">DNA-binding</keyword>
<keyword evidence="1" id="KW-0805">Transcription regulation</keyword>
<dbReference type="InterPro" id="IPR025996">
    <property type="entry name" value="MT1864/Rv1816-like_C"/>
</dbReference>
<dbReference type="GO" id="GO:0003700">
    <property type="term" value="F:DNA-binding transcription factor activity"/>
    <property type="evidence" value="ECO:0007669"/>
    <property type="project" value="TreeGrafter"/>
</dbReference>
<dbReference type="GO" id="GO:0000976">
    <property type="term" value="F:transcription cis-regulatory region binding"/>
    <property type="evidence" value="ECO:0007669"/>
    <property type="project" value="TreeGrafter"/>
</dbReference>
<evidence type="ECO:0000313" key="7">
    <source>
        <dbReference type="EMBL" id="PZF81119.1"/>
    </source>
</evidence>
<dbReference type="AlphaFoldDB" id="A0A2W2BYJ3"/>
<evidence type="ECO:0000256" key="5">
    <source>
        <dbReference type="SAM" id="MobiDB-lite"/>
    </source>
</evidence>
<dbReference type="PANTHER" id="PTHR30055:SF243">
    <property type="entry name" value="HTH-TYPE TRANSCRIPTIONAL REGULATOR RV1816"/>
    <property type="match status" value="1"/>
</dbReference>
<dbReference type="InterPro" id="IPR050109">
    <property type="entry name" value="HTH-type_TetR-like_transc_reg"/>
</dbReference>
<accession>A0A2W2BYJ3</accession>
<comment type="caution">
    <text evidence="7">The sequence shown here is derived from an EMBL/GenBank/DDBJ whole genome shotgun (WGS) entry which is preliminary data.</text>
</comment>
<name>A0A2W2BYJ3_9ACTN</name>
<proteinExistence type="predicted"/>
<evidence type="ECO:0000256" key="2">
    <source>
        <dbReference type="ARBA" id="ARBA00023125"/>
    </source>
</evidence>
<dbReference type="InterPro" id="IPR036271">
    <property type="entry name" value="Tet_transcr_reg_TetR-rel_C_sf"/>
</dbReference>
<evidence type="ECO:0000256" key="1">
    <source>
        <dbReference type="ARBA" id="ARBA00023015"/>
    </source>
</evidence>
<evidence type="ECO:0000313" key="8">
    <source>
        <dbReference type="Proteomes" id="UP000248764"/>
    </source>
</evidence>
<feature type="domain" description="HTH tetR-type" evidence="6">
    <location>
        <begin position="41"/>
        <end position="101"/>
    </location>
</feature>
<dbReference type="PROSITE" id="PS50977">
    <property type="entry name" value="HTH_TETR_2"/>
    <property type="match status" value="1"/>
</dbReference>
<dbReference type="PANTHER" id="PTHR30055">
    <property type="entry name" value="HTH-TYPE TRANSCRIPTIONAL REGULATOR RUTR"/>
    <property type="match status" value="1"/>
</dbReference>
<feature type="compositionally biased region" description="Basic and acidic residues" evidence="5">
    <location>
        <begin position="28"/>
        <end position="40"/>
    </location>
</feature>
<sequence>MTMLHASAPNDANEEVARMVDPTEPGDGQDRAPSRRERARAATIDEIKRTALGLMREQGTTDFRFSDIARLMGMTAPALYRYFADRDELLTALIVDAYDELGNAVAGPRDEIPVDDPGGRFVAVAESYRRWAREEPGRFALILGLPVPGYHAPEEGPTTEAAQRAMAQLKALFYEAAQAGMLRPPRLPDDGGVIGRLLTEHAEEKVSPIDGPPIPAETFQAMLHCWACVHGFASLEAYGHLDWLPMEARDAIFTSSMRLVADAAGLPAPRPA</sequence>
<dbReference type="InterPro" id="IPR009057">
    <property type="entry name" value="Homeodomain-like_sf"/>
</dbReference>
<dbReference type="InterPro" id="IPR001647">
    <property type="entry name" value="HTH_TetR"/>
</dbReference>
<protein>
    <submittedName>
        <fullName evidence="7">TetR family transcriptional regulator</fullName>
    </submittedName>
</protein>
<dbReference type="EMBL" id="POTW01000066">
    <property type="protein sequence ID" value="PZF81119.1"/>
    <property type="molecule type" value="Genomic_DNA"/>
</dbReference>
<keyword evidence="8" id="KW-1185">Reference proteome</keyword>
<dbReference type="SUPFAM" id="SSF48498">
    <property type="entry name" value="Tetracyclin repressor-like, C-terminal domain"/>
    <property type="match status" value="1"/>
</dbReference>
<dbReference type="Proteomes" id="UP000248764">
    <property type="component" value="Unassembled WGS sequence"/>
</dbReference>
<keyword evidence="3" id="KW-0804">Transcription</keyword>
<evidence type="ECO:0000256" key="3">
    <source>
        <dbReference type="ARBA" id="ARBA00023163"/>
    </source>
</evidence>
<evidence type="ECO:0000256" key="4">
    <source>
        <dbReference type="PROSITE-ProRule" id="PRU00335"/>
    </source>
</evidence>
<feature type="region of interest" description="Disordered" evidence="5">
    <location>
        <begin position="1"/>
        <end position="40"/>
    </location>
</feature>
<organism evidence="7 8">
    <name type="scientific">Jiangella anatolica</name>
    <dbReference type="NCBI Taxonomy" id="2670374"/>
    <lineage>
        <taxon>Bacteria</taxon>
        <taxon>Bacillati</taxon>
        <taxon>Actinomycetota</taxon>
        <taxon>Actinomycetes</taxon>
        <taxon>Jiangellales</taxon>
        <taxon>Jiangellaceae</taxon>
        <taxon>Jiangella</taxon>
    </lineage>
</organism>